<proteinExistence type="predicted"/>
<dbReference type="EMBL" id="PGOL01000865">
    <property type="protein sequence ID" value="PKI63905.1"/>
    <property type="molecule type" value="Genomic_DNA"/>
</dbReference>
<protein>
    <submittedName>
        <fullName evidence="1">Uncharacterized protein</fullName>
    </submittedName>
</protein>
<reference evidence="1 2" key="1">
    <citation type="submission" date="2017-11" db="EMBL/GenBank/DDBJ databases">
        <title>De-novo sequencing of pomegranate (Punica granatum L.) genome.</title>
        <authorList>
            <person name="Akparov Z."/>
            <person name="Amiraslanov A."/>
            <person name="Hajiyeva S."/>
            <person name="Abbasov M."/>
            <person name="Kaur K."/>
            <person name="Hamwieh A."/>
            <person name="Solovyev V."/>
            <person name="Salamov A."/>
            <person name="Braich B."/>
            <person name="Kosarev P."/>
            <person name="Mahmoud A."/>
            <person name="Hajiyev E."/>
            <person name="Babayeva S."/>
            <person name="Izzatullayeva V."/>
            <person name="Mammadov A."/>
            <person name="Mammadov A."/>
            <person name="Sharifova S."/>
            <person name="Ojaghi J."/>
            <person name="Eynullazada K."/>
            <person name="Bayramov B."/>
            <person name="Abdulazimova A."/>
            <person name="Shahmuradov I."/>
        </authorList>
    </citation>
    <scope>NUCLEOTIDE SEQUENCE [LARGE SCALE GENOMIC DNA]</scope>
    <source>
        <strain evidence="2">cv. AG2017</strain>
        <tissue evidence="1">Leaf</tissue>
    </source>
</reference>
<evidence type="ECO:0000313" key="1">
    <source>
        <dbReference type="EMBL" id="PKI63905.1"/>
    </source>
</evidence>
<sequence length="218" mass="24670">MACRVRPSENFLIFLQEIDHPGSLVRVETRPDLQDVQFLFCAYVDFFCRLDRSELVILEALQTLFNLGHLTVLVKPFPEVYGLGLFEKSLGWDPSSAVWPITLPNTRETSKYIDSLTHRQLLPSGARLRFSCQAAHSPVLSGYGLLEESPQRRRIRLAQQQTRRLNPSKGLQGCAHPNFISPEHACAQLCNAAWECPPSWGRATDALEKEPPLIVYDP</sequence>
<dbReference type="Proteomes" id="UP000233551">
    <property type="component" value="Unassembled WGS sequence"/>
</dbReference>
<organism evidence="1 2">
    <name type="scientific">Punica granatum</name>
    <name type="common">Pomegranate</name>
    <dbReference type="NCBI Taxonomy" id="22663"/>
    <lineage>
        <taxon>Eukaryota</taxon>
        <taxon>Viridiplantae</taxon>
        <taxon>Streptophyta</taxon>
        <taxon>Embryophyta</taxon>
        <taxon>Tracheophyta</taxon>
        <taxon>Spermatophyta</taxon>
        <taxon>Magnoliopsida</taxon>
        <taxon>eudicotyledons</taxon>
        <taxon>Gunneridae</taxon>
        <taxon>Pentapetalae</taxon>
        <taxon>rosids</taxon>
        <taxon>malvids</taxon>
        <taxon>Myrtales</taxon>
        <taxon>Lythraceae</taxon>
        <taxon>Punica</taxon>
    </lineage>
</organism>
<name>A0A2I0K5U0_PUNGR</name>
<accession>A0A2I0K5U0</accession>
<gene>
    <name evidence="1" type="ORF">CRG98_015686</name>
</gene>
<dbReference type="AlphaFoldDB" id="A0A2I0K5U0"/>
<evidence type="ECO:0000313" key="2">
    <source>
        <dbReference type="Proteomes" id="UP000233551"/>
    </source>
</evidence>
<comment type="caution">
    <text evidence="1">The sequence shown here is derived from an EMBL/GenBank/DDBJ whole genome shotgun (WGS) entry which is preliminary data.</text>
</comment>
<keyword evidence="2" id="KW-1185">Reference proteome</keyword>